<dbReference type="InterPro" id="IPR000639">
    <property type="entry name" value="Epox_hydrolase-like"/>
</dbReference>
<dbReference type="Proteomes" id="UP000753908">
    <property type="component" value="Unassembled WGS sequence"/>
</dbReference>
<evidence type="ECO:0000313" key="2">
    <source>
        <dbReference type="EMBL" id="MBW4544239.1"/>
    </source>
</evidence>
<proteinExistence type="predicted"/>
<evidence type="ECO:0000259" key="1">
    <source>
        <dbReference type="Pfam" id="PF00561"/>
    </source>
</evidence>
<evidence type="ECO:0000313" key="3">
    <source>
        <dbReference type="Proteomes" id="UP000753908"/>
    </source>
</evidence>
<gene>
    <name evidence="2" type="ORF">KME25_07340</name>
</gene>
<keyword evidence="2" id="KW-0378">Hydrolase</keyword>
<dbReference type="InterPro" id="IPR000073">
    <property type="entry name" value="AB_hydrolase_1"/>
</dbReference>
<dbReference type="GO" id="GO:0016787">
    <property type="term" value="F:hydrolase activity"/>
    <property type="evidence" value="ECO:0007669"/>
    <property type="project" value="UniProtKB-KW"/>
</dbReference>
<dbReference type="PANTHER" id="PTHR43689">
    <property type="entry name" value="HYDROLASE"/>
    <property type="match status" value="1"/>
</dbReference>
<dbReference type="EMBL" id="JAHHIF010000007">
    <property type="protein sequence ID" value="MBW4544239.1"/>
    <property type="molecule type" value="Genomic_DNA"/>
</dbReference>
<organism evidence="2 3">
    <name type="scientific">Symplocastrum torsivum CPER-KK1</name>
    <dbReference type="NCBI Taxonomy" id="450513"/>
    <lineage>
        <taxon>Bacteria</taxon>
        <taxon>Bacillati</taxon>
        <taxon>Cyanobacteriota</taxon>
        <taxon>Cyanophyceae</taxon>
        <taxon>Oscillatoriophycideae</taxon>
        <taxon>Oscillatoriales</taxon>
        <taxon>Microcoleaceae</taxon>
        <taxon>Symplocastrum</taxon>
    </lineage>
</organism>
<dbReference type="InterPro" id="IPR029058">
    <property type="entry name" value="AB_hydrolase_fold"/>
</dbReference>
<dbReference type="Gene3D" id="3.40.50.1820">
    <property type="entry name" value="alpha/beta hydrolase"/>
    <property type="match status" value="1"/>
</dbReference>
<accession>A0A951PJX6</accession>
<dbReference type="AlphaFoldDB" id="A0A951PJX6"/>
<dbReference type="PRINTS" id="PR00412">
    <property type="entry name" value="EPOXHYDRLASE"/>
</dbReference>
<feature type="domain" description="AB hydrolase-1" evidence="1">
    <location>
        <begin position="52"/>
        <end position="282"/>
    </location>
</feature>
<reference evidence="2" key="1">
    <citation type="submission" date="2021-05" db="EMBL/GenBank/DDBJ databases">
        <authorList>
            <person name="Pietrasiak N."/>
            <person name="Ward R."/>
            <person name="Stajich J.E."/>
            <person name="Kurbessoian T."/>
        </authorList>
    </citation>
    <scope>NUCLEOTIDE SEQUENCE</scope>
    <source>
        <strain evidence="2">CPER-KK1</strain>
    </source>
</reference>
<name>A0A951PJX6_9CYAN</name>
<dbReference type="PRINTS" id="PR00111">
    <property type="entry name" value="ABHYDROLASE"/>
</dbReference>
<reference evidence="2" key="2">
    <citation type="journal article" date="2022" name="Microbiol. Resour. Announc.">
        <title>Metagenome Sequencing to Explore Phylogenomics of Terrestrial Cyanobacteria.</title>
        <authorList>
            <person name="Ward R.D."/>
            <person name="Stajich J.E."/>
            <person name="Johansen J.R."/>
            <person name="Huntemann M."/>
            <person name="Clum A."/>
            <person name="Foster B."/>
            <person name="Foster B."/>
            <person name="Roux S."/>
            <person name="Palaniappan K."/>
            <person name="Varghese N."/>
            <person name="Mukherjee S."/>
            <person name="Reddy T.B.K."/>
            <person name="Daum C."/>
            <person name="Copeland A."/>
            <person name="Chen I.A."/>
            <person name="Ivanova N.N."/>
            <person name="Kyrpides N.C."/>
            <person name="Shapiro N."/>
            <person name="Eloe-Fadrosh E.A."/>
            <person name="Pietrasiak N."/>
        </authorList>
    </citation>
    <scope>NUCLEOTIDE SEQUENCE</scope>
    <source>
        <strain evidence="2">CPER-KK1</strain>
    </source>
</reference>
<comment type="caution">
    <text evidence="2">The sequence shown here is derived from an EMBL/GenBank/DDBJ whole genome shotgun (WGS) entry which is preliminary data.</text>
</comment>
<dbReference type="PANTHER" id="PTHR43689:SF8">
    <property type="entry name" value="ALPHA_BETA-HYDROLASES SUPERFAMILY PROTEIN"/>
    <property type="match status" value="1"/>
</dbReference>
<dbReference type="Pfam" id="PF00561">
    <property type="entry name" value="Abhydrolase_1"/>
    <property type="match status" value="1"/>
</dbReference>
<protein>
    <submittedName>
        <fullName evidence="2">Alpha/beta hydrolase</fullName>
    </submittedName>
</protein>
<sequence>MSTDFLPFEIAQLTESTSIALAQSIQQIAITAPLSKQPITTTYVRQGSGGTPILLLHGFDSSVFEFRRLLPLLAAENETWAVDLLGFGFTERLTEIPFSPAAIKSHFYYFWKTLINQPVILVGASMGGAAAIDFTLAYPEAVKKLVLLDSAGYTAGPNVSKFMFGPLGALATAFLSNPKVRQRISINAYHDKSFASVDAQLCAALHLKSQGWQQALIAFTKSGGYTSFGEKLSEIKQPTLILWGESDQILGTGDAYKFKEAIANSQLIWIQNCGHVPHLEQPQITAKYILEFRDD</sequence>
<dbReference type="SUPFAM" id="SSF53474">
    <property type="entry name" value="alpha/beta-Hydrolases"/>
    <property type="match status" value="1"/>
</dbReference>